<name>W4MBM1_9BACT</name>
<evidence type="ECO:0000313" key="3">
    <source>
        <dbReference type="Proteomes" id="UP000019140"/>
    </source>
</evidence>
<accession>W4MBM1</accession>
<comment type="caution">
    <text evidence="2">The sequence shown here is derived from an EMBL/GenBank/DDBJ whole genome shotgun (WGS) entry which is preliminary data.</text>
</comment>
<evidence type="ECO:0000259" key="1">
    <source>
        <dbReference type="Pfam" id="PF06283"/>
    </source>
</evidence>
<dbReference type="Gene3D" id="3.40.50.880">
    <property type="match status" value="1"/>
</dbReference>
<protein>
    <recommendedName>
        <fullName evidence="1">ThuA-like domain-containing protein</fullName>
    </recommendedName>
</protein>
<organism evidence="2 3">
    <name type="scientific">Candidatus Entotheonella gemina</name>
    <dbReference type="NCBI Taxonomy" id="1429439"/>
    <lineage>
        <taxon>Bacteria</taxon>
        <taxon>Pseudomonadati</taxon>
        <taxon>Nitrospinota/Tectimicrobiota group</taxon>
        <taxon>Candidatus Tectimicrobiota</taxon>
        <taxon>Candidatus Entotheonellia</taxon>
        <taxon>Candidatus Entotheonellales</taxon>
        <taxon>Candidatus Entotheonellaceae</taxon>
        <taxon>Candidatus Entotheonella</taxon>
    </lineage>
</organism>
<feature type="domain" description="ThuA-like" evidence="1">
    <location>
        <begin position="3"/>
        <end position="111"/>
    </location>
</feature>
<dbReference type="Pfam" id="PF06283">
    <property type="entry name" value="ThuA"/>
    <property type="match status" value="1"/>
</dbReference>
<proteinExistence type="predicted"/>
<keyword evidence="3" id="KW-1185">Reference proteome</keyword>
<dbReference type="AlphaFoldDB" id="W4MBM1"/>
<feature type="non-terminal residue" evidence="2">
    <location>
        <position position="121"/>
    </location>
</feature>
<dbReference type="Proteomes" id="UP000019140">
    <property type="component" value="Unassembled WGS sequence"/>
</dbReference>
<dbReference type="InterPro" id="IPR029062">
    <property type="entry name" value="Class_I_gatase-like"/>
</dbReference>
<evidence type="ECO:0000313" key="2">
    <source>
        <dbReference type="EMBL" id="ETX07608.1"/>
    </source>
</evidence>
<dbReference type="HOGENOM" id="CLU_2042919_0_0_7"/>
<dbReference type="InterPro" id="IPR029010">
    <property type="entry name" value="ThuA-like"/>
</dbReference>
<dbReference type="SUPFAM" id="SSF52317">
    <property type="entry name" value="Class I glutamine amidotransferase-like"/>
    <property type="match status" value="1"/>
</dbReference>
<reference evidence="2 3" key="1">
    <citation type="journal article" date="2014" name="Nature">
        <title>An environmental bacterial taxon with a large and distinct metabolic repertoire.</title>
        <authorList>
            <person name="Wilson M.C."/>
            <person name="Mori T."/>
            <person name="Ruckert C."/>
            <person name="Uria A.R."/>
            <person name="Helf M.J."/>
            <person name="Takada K."/>
            <person name="Gernert C."/>
            <person name="Steffens U.A."/>
            <person name="Heycke N."/>
            <person name="Schmitt S."/>
            <person name="Rinke C."/>
            <person name="Helfrich E.J."/>
            <person name="Brachmann A.O."/>
            <person name="Gurgui C."/>
            <person name="Wakimoto T."/>
            <person name="Kracht M."/>
            <person name="Crusemann M."/>
            <person name="Hentschel U."/>
            <person name="Abe I."/>
            <person name="Matsunaga S."/>
            <person name="Kalinowski J."/>
            <person name="Takeyama H."/>
            <person name="Piel J."/>
        </authorList>
    </citation>
    <scope>NUCLEOTIDE SEQUENCE [LARGE SCALE GENOMIC DNA]</scope>
    <source>
        <strain evidence="3">TSY2</strain>
    </source>
</reference>
<sequence length="121" mass="13278">MQLLVISGGRHPYAESTPILGDFLSAAGYDLSITEDASILANATEMREYDALIFNTRRENLPDFGDLTLSQAEQDGLKQFIRSGKGFICLHIGTCIPDAWPEFHDITGGGWITGSSFHPPY</sequence>
<dbReference type="EMBL" id="AZHX01000417">
    <property type="protein sequence ID" value="ETX07608.1"/>
    <property type="molecule type" value="Genomic_DNA"/>
</dbReference>
<gene>
    <name evidence="2" type="ORF">ETSY2_10270</name>
</gene>